<gene>
    <name evidence="3" type="ORF">PPAR1163_LOCUS6545</name>
</gene>
<dbReference type="InterPro" id="IPR043729">
    <property type="entry name" value="DUF5672"/>
</dbReference>
<keyword evidence="1" id="KW-1133">Transmembrane helix</keyword>
<name>A0A7S1TVV4_9STRA</name>
<dbReference type="AlphaFoldDB" id="A0A7S1TVV4"/>
<sequence length="383" mass="42449">MRATRGLGLRLAKRSRVLKLSATCLIFALAAFVYFTGVLEERDAEVAGVAAALGEVESTGVMKGIEDEPGGDTAPPADARRDCRVEAVFIDGRESEAALAVLTSVLEFVPQVCITVYLGHRTMLPWGLKLRDDVYEAGRQLLGGAQPVDFRVEVLHRKFLIRGEKVQVGHLLSHPWFWDETNRSGEFVLTVQTDTVLCQKLDINAYDGYAYIGAPWAKNVACALPEKIADWQKVATDRGEAGPLDAERAGCVYVGNGGLSLRRNDWMRRALAVCPFTQWAEEVGGELGVEPSSFKCLATKYLEDQWFATILYSLGAPMPSKEDAYRFSIEQPWPIVNLDGMTEDEIKTLVPVGVHKTWNYAGEEVVQHLRNVCKYFDAIHPPK</sequence>
<keyword evidence="1" id="KW-0812">Transmembrane</keyword>
<protein>
    <recommendedName>
        <fullName evidence="2">DUF5672 domain-containing protein</fullName>
    </recommendedName>
</protein>
<dbReference type="Pfam" id="PF18922">
    <property type="entry name" value="DUF5672"/>
    <property type="match status" value="1"/>
</dbReference>
<evidence type="ECO:0000259" key="2">
    <source>
        <dbReference type="Pfam" id="PF18922"/>
    </source>
</evidence>
<evidence type="ECO:0000256" key="1">
    <source>
        <dbReference type="SAM" id="Phobius"/>
    </source>
</evidence>
<proteinExistence type="predicted"/>
<keyword evidence="1" id="KW-0472">Membrane</keyword>
<reference evidence="3" key="1">
    <citation type="submission" date="2021-01" db="EMBL/GenBank/DDBJ databases">
        <authorList>
            <person name="Corre E."/>
            <person name="Pelletier E."/>
            <person name="Niang G."/>
            <person name="Scheremetjew M."/>
            <person name="Finn R."/>
            <person name="Kale V."/>
            <person name="Holt S."/>
            <person name="Cochrane G."/>
            <person name="Meng A."/>
            <person name="Brown T."/>
            <person name="Cohen L."/>
        </authorList>
    </citation>
    <scope>NUCLEOTIDE SEQUENCE</scope>
    <source>
        <strain evidence="3">CCMP2877</strain>
    </source>
</reference>
<organism evidence="3">
    <name type="scientific">Phaeomonas parva</name>
    <dbReference type="NCBI Taxonomy" id="124430"/>
    <lineage>
        <taxon>Eukaryota</taxon>
        <taxon>Sar</taxon>
        <taxon>Stramenopiles</taxon>
        <taxon>Ochrophyta</taxon>
        <taxon>Pinguiophyceae</taxon>
        <taxon>Pinguiochrysidales</taxon>
        <taxon>Pinguiochrysidaceae</taxon>
        <taxon>Phaeomonas</taxon>
    </lineage>
</organism>
<dbReference type="EMBL" id="HBGJ01010537">
    <property type="protein sequence ID" value="CAD9248186.1"/>
    <property type="molecule type" value="Transcribed_RNA"/>
</dbReference>
<feature type="transmembrane region" description="Helical" evidence="1">
    <location>
        <begin position="20"/>
        <end position="39"/>
    </location>
</feature>
<evidence type="ECO:0000313" key="3">
    <source>
        <dbReference type="EMBL" id="CAD9248186.1"/>
    </source>
</evidence>
<feature type="domain" description="DUF5672" evidence="2">
    <location>
        <begin position="152"/>
        <end position="333"/>
    </location>
</feature>
<accession>A0A7S1TVV4</accession>